<keyword evidence="3" id="KW-0285">Flavoprotein</keyword>
<keyword evidence="4" id="KW-0288">FMN</keyword>
<evidence type="ECO:0000313" key="8">
    <source>
        <dbReference type="EMBL" id="GMK57923.1"/>
    </source>
</evidence>
<protein>
    <recommendedName>
        <fullName evidence="10">2-nitropropane dioxygenase</fullName>
    </recommendedName>
</protein>
<evidence type="ECO:0008006" key="10">
    <source>
        <dbReference type="Google" id="ProtNLM"/>
    </source>
</evidence>
<reference evidence="8" key="2">
    <citation type="submission" date="2023-06" db="EMBL/GenBank/DDBJ databases">
        <authorList>
            <person name="Kobayashi Y."/>
            <person name="Kayamori A."/>
            <person name="Aoki K."/>
            <person name="Shiwa Y."/>
            <person name="Fujita N."/>
            <person name="Sugita T."/>
            <person name="Iwasaki W."/>
            <person name="Tanaka N."/>
            <person name="Takashima M."/>
        </authorList>
    </citation>
    <scope>NUCLEOTIDE SEQUENCE</scope>
    <source>
        <strain evidence="8">HIS016</strain>
    </source>
</reference>
<organism evidence="8 9">
    <name type="scientific">Cutaneotrichosporon spelunceum</name>
    <dbReference type="NCBI Taxonomy" id="1672016"/>
    <lineage>
        <taxon>Eukaryota</taxon>
        <taxon>Fungi</taxon>
        <taxon>Dikarya</taxon>
        <taxon>Basidiomycota</taxon>
        <taxon>Agaricomycotina</taxon>
        <taxon>Tremellomycetes</taxon>
        <taxon>Trichosporonales</taxon>
        <taxon>Trichosporonaceae</taxon>
        <taxon>Cutaneotrichosporon</taxon>
    </lineage>
</organism>
<evidence type="ECO:0000256" key="1">
    <source>
        <dbReference type="ARBA" id="ARBA00001917"/>
    </source>
</evidence>
<evidence type="ECO:0000256" key="2">
    <source>
        <dbReference type="ARBA" id="ARBA00009881"/>
    </source>
</evidence>
<evidence type="ECO:0000313" key="9">
    <source>
        <dbReference type="Proteomes" id="UP001222932"/>
    </source>
</evidence>
<dbReference type="PANTHER" id="PTHR42747:SF3">
    <property type="entry name" value="NITRONATE MONOOXYGENASE-RELATED"/>
    <property type="match status" value="1"/>
</dbReference>
<evidence type="ECO:0000256" key="7">
    <source>
        <dbReference type="ARBA" id="ARBA00023033"/>
    </source>
</evidence>
<evidence type="ECO:0000256" key="3">
    <source>
        <dbReference type="ARBA" id="ARBA00022630"/>
    </source>
</evidence>
<keyword evidence="9" id="KW-1185">Reference proteome</keyword>
<dbReference type="CDD" id="cd04730">
    <property type="entry name" value="NPD_like"/>
    <property type="match status" value="1"/>
</dbReference>
<dbReference type="AlphaFoldDB" id="A0AAD3YD91"/>
<comment type="caution">
    <text evidence="8">The sequence shown here is derived from an EMBL/GenBank/DDBJ whole genome shotgun (WGS) entry which is preliminary data.</text>
</comment>
<accession>A0AAD3YD91</accession>
<dbReference type="EMBL" id="BTCM01000004">
    <property type="protein sequence ID" value="GMK57923.1"/>
    <property type="molecule type" value="Genomic_DNA"/>
</dbReference>
<evidence type="ECO:0000256" key="6">
    <source>
        <dbReference type="ARBA" id="ARBA00023002"/>
    </source>
</evidence>
<comment type="similarity">
    <text evidence="2">Belongs to the nitronate monooxygenase family. NMO class I subfamily.</text>
</comment>
<sequence>MSLLERIGIKYPIIQAPMAGTATPAMAAAVSNAGALGSIGIGPVPVEVSRQMIRDIRKATDKPFNVNLFVHDPLVPDTARDETWCKYLAAEFDKYGVPPPCALRTGYGTFKTDQAMLAMLLEEKPPVISFHFGLPPPEVIKALKGTGATLFASATSLEEAKACEAAGIDAVVAQGNEAGGHRGIFDPSGTDELLSTSELVSLLTKSIHIPVIAAGGIMDGAGINEQLRLGAVAAQLGTAFINTTESAAPPAHRKSLKEGGQNTCLVAAISGRPARCVESNWTRLLDKLGQDGMQPAAYPNAYDLAVQLHKAASAKGDDSWGPFWAGAGAPNAREMGSAELIEQLLKEMKEAPRGKL</sequence>
<keyword evidence="7" id="KW-0503">Monooxygenase</keyword>
<evidence type="ECO:0000256" key="4">
    <source>
        <dbReference type="ARBA" id="ARBA00022643"/>
    </source>
</evidence>
<evidence type="ECO:0000256" key="5">
    <source>
        <dbReference type="ARBA" id="ARBA00022741"/>
    </source>
</evidence>
<comment type="cofactor">
    <cofactor evidence="1">
        <name>FMN</name>
        <dbReference type="ChEBI" id="CHEBI:58210"/>
    </cofactor>
</comment>
<dbReference type="SUPFAM" id="SSF51412">
    <property type="entry name" value="Inosine monophosphate dehydrogenase (IMPDH)"/>
    <property type="match status" value="1"/>
</dbReference>
<dbReference type="Gene3D" id="3.20.20.70">
    <property type="entry name" value="Aldolase class I"/>
    <property type="match status" value="1"/>
</dbReference>
<dbReference type="InterPro" id="IPR004136">
    <property type="entry name" value="NMO"/>
</dbReference>
<keyword evidence="5" id="KW-0547">Nucleotide-binding</keyword>
<dbReference type="GO" id="GO:0018580">
    <property type="term" value="F:nitronate monooxygenase activity"/>
    <property type="evidence" value="ECO:0007669"/>
    <property type="project" value="InterPro"/>
</dbReference>
<reference evidence="8" key="1">
    <citation type="journal article" date="2023" name="BMC Genomics">
        <title>Chromosome-level genome assemblies of Cutaneotrichosporon spp. (Trichosporonales, Basidiomycota) reveal imbalanced evolution between nucleotide sequences and chromosome synteny.</title>
        <authorList>
            <person name="Kobayashi Y."/>
            <person name="Kayamori A."/>
            <person name="Aoki K."/>
            <person name="Shiwa Y."/>
            <person name="Matsutani M."/>
            <person name="Fujita N."/>
            <person name="Sugita T."/>
            <person name="Iwasaki W."/>
            <person name="Tanaka N."/>
            <person name="Takashima M."/>
        </authorList>
    </citation>
    <scope>NUCLEOTIDE SEQUENCE</scope>
    <source>
        <strain evidence="8">HIS016</strain>
    </source>
</reference>
<dbReference type="GO" id="GO:0000166">
    <property type="term" value="F:nucleotide binding"/>
    <property type="evidence" value="ECO:0007669"/>
    <property type="project" value="UniProtKB-KW"/>
</dbReference>
<dbReference type="PANTHER" id="PTHR42747">
    <property type="entry name" value="NITRONATE MONOOXYGENASE-RELATED"/>
    <property type="match status" value="1"/>
</dbReference>
<dbReference type="InterPro" id="IPR013785">
    <property type="entry name" value="Aldolase_TIM"/>
</dbReference>
<gene>
    <name evidence="8" type="ORF">CspeluHIS016_0407570</name>
</gene>
<dbReference type="Proteomes" id="UP001222932">
    <property type="component" value="Unassembled WGS sequence"/>
</dbReference>
<name>A0AAD3YD91_9TREE</name>
<dbReference type="FunFam" id="3.20.20.70:FF:000154">
    <property type="entry name" value="Probable nitronate monooxygenase"/>
    <property type="match status" value="1"/>
</dbReference>
<proteinExistence type="inferred from homology"/>
<keyword evidence="6" id="KW-0560">Oxidoreductase</keyword>
<dbReference type="Pfam" id="PF03060">
    <property type="entry name" value="NMO"/>
    <property type="match status" value="1"/>
</dbReference>